<dbReference type="Proteomes" id="UP000250275">
    <property type="component" value="Unassembled WGS sequence"/>
</dbReference>
<protein>
    <submittedName>
        <fullName evidence="2">Peptidyl-prolyl isomerase cwc27</fullName>
    </submittedName>
</protein>
<organism evidence="2 3">
    <name type="scientific">Eufriesea mexicana</name>
    <dbReference type="NCBI Taxonomy" id="516756"/>
    <lineage>
        <taxon>Eukaryota</taxon>
        <taxon>Metazoa</taxon>
        <taxon>Ecdysozoa</taxon>
        <taxon>Arthropoda</taxon>
        <taxon>Hexapoda</taxon>
        <taxon>Insecta</taxon>
        <taxon>Pterygota</taxon>
        <taxon>Neoptera</taxon>
        <taxon>Endopterygota</taxon>
        <taxon>Hymenoptera</taxon>
        <taxon>Apocrita</taxon>
        <taxon>Aculeata</taxon>
        <taxon>Apoidea</taxon>
        <taxon>Anthophila</taxon>
        <taxon>Apidae</taxon>
        <taxon>Eufriesea</taxon>
    </lineage>
</organism>
<feature type="region of interest" description="Disordered" evidence="1">
    <location>
        <begin position="215"/>
        <end position="242"/>
    </location>
</feature>
<keyword evidence="2" id="KW-0413">Isomerase</keyword>
<name>A0A310SFB0_9HYME</name>
<evidence type="ECO:0000256" key="1">
    <source>
        <dbReference type="SAM" id="MobiDB-lite"/>
    </source>
</evidence>
<dbReference type="GO" id="GO:0016853">
    <property type="term" value="F:isomerase activity"/>
    <property type="evidence" value="ECO:0007669"/>
    <property type="project" value="UniProtKB-KW"/>
</dbReference>
<gene>
    <name evidence="2" type="ORF">WN48_06704</name>
</gene>
<evidence type="ECO:0000313" key="2">
    <source>
        <dbReference type="EMBL" id="OAD60005.1"/>
    </source>
</evidence>
<dbReference type="AlphaFoldDB" id="A0A310SFB0"/>
<accession>A0A310SFB0</accession>
<reference evidence="2 3" key="1">
    <citation type="submission" date="2015-07" db="EMBL/GenBank/DDBJ databases">
        <title>The genome of Eufriesea mexicana.</title>
        <authorList>
            <person name="Pan H."/>
            <person name="Kapheim K."/>
        </authorList>
    </citation>
    <scope>NUCLEOTIDE SEQUENCE [LARGE SCALE GENOMIC DNA]</scope>
    <source>
        <strain evidence="2">0111107269</strain>
        <tissue evidence="2">Whole body</tissue>
    </source>
</reference>
<keyword evidence="3" id="KW-1185">Reference proteome</keyword>
<proteinExistence type="predicted"/>
<evidence type="ECO:0000313" key="3">
    <source>
        <dbReference type="Proteomes" id="UP000250275"/>
    </source>
</evidence>
<dbReference type="EMBL" id="KQ760519">
    <property type="protein sequence ID" value="OAD60005.1"/>
    <property type="molecule type" value="Genomic_DNA"/>
</dbReference>
<sequence length="321" mass="36655">MFQNYGAKADKEKKVVGMIALRRGTAYYIESRNSKGAAYISTKKDVWHGHANMRMIKEMKTEKLLIVIKGKHKLNIECKCCIQAKICKNIYRNLETVKTFFWNNEAVALELIGSIKPKLKEGKRRLINMSNIHTQKPATKAIVNDRPLYPPRLIKTRILNNPFSDIILRIIVQKSEKVKDNSKTETAAVKDINVLSFGEDAEQDDESAILNIKFSAVEPPGPPNKKRKKDCNSDWESDDENYGAKVDKEKRVVGTIALKRGTAYYVESRNRKGAANLETTKAAEILGLWHMELIRSRKPTLKGGKRYVLPTDDYWRKEPFG</sequence>